<dbReference type="Proteomes" id="UP000241107">
    <property type="component" value="Unassembled WGS sequence"/>
</dbReference>
<comment type="caution">
    <text evidence="2">The sequence shown here is derived from an EMBL/GenBank/DDBJ whole genome shotgun (WGS) entry which is preliminary data.</text>
</comment>
<sequence length="448" mass="50355">MLNTPIKKIRNLRLLLPRLPLLPVRYPSMSDLPAPQDRMFENMVDKGYSQTFSNSVLQELDLRAQEISGQIEPLPERRERRKRYLGAHKPLFQKMESISSHYAASRNRQLPRHDGSATKKRRTLNGPEEVFGKENELPLRRKNEIEQKIEKVLLGQGPTLAPPAPVQQMWTNKGNGFGNDGKDSTTAMGAFSGHFKSPTHSPTHSTMHSPEKEHSPSRFTRISPSKGHMNLNSLLGDDMDTEEPREERVFAKPMPKQRQSSLQLAGVAPGLHKKPSLASLRLQTPQNTPSFKTPTLQNKPSIPSLQKKPSIPTLQKKLSIPTLQKKLSIPSLQQKPLTHLLQKLPTSRSLRQPEKYQALQKKPSASNLQKPTNLQKKPSSASLKPSGSRNFTIPQPFSLYDRPTVLSSQKTLSKENGRSPSGMSLSSMNSDVSQRSLSKFQKFKSRFA</sequence>
<name>A0A2P7YTK9_9ASCO</name>
<dbReference type="STRING" id="418784.A0A2P7YTK9"/>
<evidence type="ECO:0000256" key="1">
    <source>
        <dbReference type="SAM" id="MobiDB-lite"/>
    </source>
</evidence>
<organism evidence="2 3">
    <name type="scientific">Candidozyma pseudohaemuli</name>
    <dbReference type="NCBI Taxonomy" id="418784"/>
    <lineage>
        <taxon>Eukaryota</taxon>
        <taxon>Fungi</taxon>
        <taxon>Dikarya</taxon>
        <taxon>Ascomycota</taxon>
        <taxon>Saccharomycotina</taxon>
        <taxon>Pichiomycetes</taxon>
        <taxon>Metschnikowiaceae</taxon>
        <taxon>Candidozyma</taxon>
    </lineage>
</organism>
<evidence type="ECO:0000313" key="3">
    <source>
        <dbReference type="Proteomes" id="UP000241107"/>
    </source>
</evidence>
<keyword evidence="3" id="KW-1185">Reference proteome</keyword>
<feature type="compositionally biased region" description="Low complexity" evidence="1">
    <location>
        <begin position="419"/>
        <end position="433"/>
    </location>
</feature>
<dbReference type="OrthoDB" id="4024111at2759"/>
<feature type="region of interest" description="Disordered" evidence="1">
    <location>
        <begin position="275"/>
        <end position="313"/>
    </location>
</feature>
<feature type="compositionally biased region" description="Polar residues" evidence="1">
    <location>
        <begin position="363"/>
        <end position="395"/>
    </location>
</feature>
<gene>
    <name evidence="2" type="ORF">C7M61_001913</name>
</gene>
<feature type="compositionally biased region" description="Polar residues" evidence="1">
    <location>
        <begin position="198"/>
        <end position="208"/>
    </location>
</feature>
<accession>A0A2P7YTK9</accession>
<dbReference type="VEuPathDB" id="FungiDB:C7M61_001913"/>
<evidence type="ECO:0000313" key="2">
    <source>
        <dbReference type="EMBL" id="PSK39306.1"/>
    </source>
</evidence>
<feature type="region of interest" description="Disordered" evidence="1">
    <location>
        <begin position="342"/>
        <end position="448"/>
    </location>
</feature>
<dbReference type="RefSeq" id="XP_024714443.1">
    <property type="nucleotide sequence ID" value="XM_024857307.1"/>
</dbReference>
<dbReference type="GeneID" id="36565303"/>
<feature type="region of interest" description="Disordered" evidence="1">
    <location>
        <begin position="103"/>
        <end position="137"/>
    </location>
</feature>
<feature type="compositionally biased region" description="Polar residues" evidence="1">
    <location>
        <begin position="281"/>
        <end position="304"/>
    </location>
</feature>
<feature type="region of interest" description="Disordered" evidence="1">
    <location>
        <begin position="156"/>
        <end position="262"/>
    </location>
</feature>
<reference evidence="2 3" key="1">
    <citation type="submission" date="2018-03" db="EMBL/GenBank/DDBJ databases">
        <title>Candida pseudohaemulonii genome assembly and annotation.</title>
        <authorList>
            <person name="Munoz J.F."/>
            <person name="Gade L.G."/>
            <person name="Chow N.A."/>
            <person name="Litvintseva A.P."/>
            <person name="Loparev V.N."/>
            <person name="Cuomo C.A."/>
        </authorList>
    </citation>
    <scope>NUCLEOTIDE SEQUENCE [LARGE SCALE GENOMIC DNA]</scope>
    <source>
        <strain evidence="2 3">B12108</strain>
    </source>
</reference>
<dbReference type="AlphaFoldDB" id="A0A2P7YTK9"/>
<dbReference type="EMBL" id="PYFQ01000003">
    <property type="protein sequence ID" value="PSK39306.1"/>
    <property type="molecule type" value="Genomic_DNA"/>
</dbReference>
<protein>
    <submittedName>
        <fullName evidence="2">Uncharacterized protein</fullName>
    </submittedName>
</protein>
<proteinExistence type="predicted"/>